<name>A0A202ECN4_9EURY</name>
<dbReference type="AlphaFoldDB" id="A0A202ECN4"/>
<evidence type="ECO:0000313" key="2">
    <source>
        <dbReference type="EMBL" id="OVE86036.1"/>
    </source>
</evidence>
<organism evidence="2 3">
    <name type="scientific">Natronolimnobius baerhuensis</name>
    <dbReference type="NCBI Taxonomy" id="253108"/>
    <lineage>
        <taxon>Archaea</taxon>
        <taxon>Methanobacteriati</taxon>
        <taxon>Methanobacteriota</taxon>
        <taxon>Stenosarchaea group</taxon>
        <taxon>Halobacteria</taxon>
        <taxon>Halobacteriales</taxon>
        <taxon>Natrialbaceae</taxon>
        <taxon>Natronolimnobius</taxon>
    </lineage>
</organism>
<keyword evidence="3" id="KW-1185">Reference proteome</keyword>
<comment type="caution">
    <text evidence="2">The sequence shown here is derived from an EMBL/GenBank/DDBJ whole genome shotgun (WGS) entry which is preliminary data.</text>
</comment>
<dbReference type="EMBL" id="MWPH01000001">
    <property type="protein sequence ID" value="OVE86036.1"/>
    <property type="molecule type" value="Genomic_DNA"/>
</dbReference>
<accession>A0A202ECN4</accession>
<keyword evidence="1" id="KW-0812">Transmembrane</keyword>
<keyword evidence="1" id="KW-1133">Transmembrane helix</keyword>
<evidence type="ECO:0000313" key="3">
    <source>
        <dbReference type="Proteomes" id="UP000196084"/>
    </source>
</evidence>
<dbReference type="OrthoDB" id="168411at2157"/>
<proteinExistence type="predicted"/>
<keyword evidence="1" id="KW-0472">Membrane</keyword>
<dbReference type="Proteomes" id="UP000196084">
    <property type="component" value="Unassembled WGS sequence"/>
</dbReference>
<gene>
    <name evidence="2" type="ORF">B2G88_04365</name>
</gene>
<sequence length="79" mass="8084">MIGLTVAKKAATYGYKRYGIPGAVASGAIALAAYIGVRRALRSATDNADADVDVETLTQAVDEGSLEDVPGVGSERGNQ</sequence>
<reference evidence="2 3" key="1">
    <citation type="submission" date="2017-02" db="EMBL/GenBank/DDBJ databases">
        <title>Natronthermophilus aegyptiacus gen. nov.,sp. nov., an aerobic, extremely halophilic alkalithermophilic archaeon isolated from the athalassohaline Wadi An Natrun, Egypt.</title>
        <authorList>
            <person name="Zhao B."/>
        </authorList>
    </citation>
    <scope>NUCLEOTIDE SEQUENCE [LARGE SCALE GENOMIC DNA]</scope>
    <source>
        <strain evidence="2 3">CGMCC 1.3597</strain>
    </source>
</reference>
<protein>
    <submittedName>
        <fullName evidence="2">Uncharacterized protein</fullName>
    </submittedName>
</protein>
<feature type="transmembrane region" description="Helical" evidence="1">
    <location>
        <begin position="18"/>
        <end position="37"/>
    </location>
</feature>
<evidence type="ECO:0000256" key="1">
    <source>
        <dbReference type="SAM" id="Phobius"/>
    </source>
</evidence>
<dbReference type="RefSeq" id="WP_087714076.1">
    <property type="nucleotide sequence ID" value="NZ_MWPH01000001.1"/>
</dbReference>